<dbReference type="EMBL" id="JAAAJA010002579">
    <property type="protein sequence ID" value="KAG0239284.1"/>
    <property type="molecule type" value="Genomic_DNA"/>
</dbReference>
<evidence type="ECO:0000256" key="1">
    <source>
        <dbReference type="SAM" id="MobiDB-lite"/>
    </source>
</evidence>
<name>A0A9P6PK19_9FUNG</name>
<reference evidence="2" key="1">
    <citation type="journal article" date="2020" name="Fungal Divers.">
        <title>Resolving the Mortierellaceae phylogeny through synthesis of multi-gene phylogenetics and phylogenomics.</title>
        <authorList>
            <person name="Vandepol N."/>
            <person name="Liber J."/>
            <person name="Desiro A."/>
            <person name="Na H."/>
            <person name="Kennedy M."/>
            <person name="Barry K."/>
            <person name="Grigoriev I.V."/>
            <person name="Miller A.N."/>
            <person name="O'Donnell K."/>
            <person name="Stajich J.E."/>
            <person name="Bonito G."/>
        </authorList>
    </citation>
    <scope>NUCLEOTIDE SEQUENCE</scope>
    <source>
        <strain evidence="2">KOD948</strain>
    </source>
</reference>
<dbReference type="Proteomes" id="UP000726737">
    <property type="component" value="Unassembled WGS sequence"/>
</dbReference>
<gene>
    <name evidence="2" type="ORF">BG011_003943</name>
</gene>
<feature type="compositionally biased region" description="Polar residues" evidence="1">
    <location>
        <begin position="28"/>
        <end position="37"/>
    </location>
</feature>
<keyword evidence="3" id="KW-1185">Reference proteome</keyword>
<feature type="non-terminal residue" evidence="2">
    <location>
        <position position="107"/>
    </location>
</feature>
<accession>A0A9P6PK19</accession>
<comment type="caution">
    <text evidence="2">The sequence shown here is derived from an EMBL/GenBank/DDBJ whole genome shotgun (WGS) entry which is preliminary data.</text>
</comment>
<proteinExistence type="predicted"/>
<evidence type="ECO:0000313" key="2">
    <source>
        <dbReference type="EMBL" id="KAG0239284.1"/>
    </source>
</evidence>
<feature type="region of interest" description="Disordered" evidence="1">
    <location>
        <begin position="1"/>
        <end position="50"/>
    </location>
</feature>
<organism evidence="2 3">
    <name type="scientific">Mortierella polycephala</name>
    <dbReference type="NCBI Taxonomy" id="41804"/>
    <lineage>
        <taxon>Eukaryota</taxon>
        <taxon>Fungi</taxon>
        <taxon>Fungi incertae sedis</taxon>
        <taxon>Mucoromycota</taxon>
        <taxon>Mortierellomycotina</taxon>
        <taxon>Mortierellomycetes</taxon>
        <taxon>Mortierellales</taxon>
        <taxon>Mortierellaceae</taxon>
        <taxon>Mortierella</taxon>
    </lineage>
</organism>
<protein>
    <submittedName>
        <fullName evidence="2">Uncharacterized protein</fullName>
    </submittedName>
</protein>
<evidence type="ECO:0000313" key="3">
    <source>
        <dbReference type="Proteomes" id="UP000726737"/>
    </source>
</evidence>
<feature type="compositionally biased region" description="Basic and acidic residues" evidence="1">
    <location>
        <begin position="1"/>
        <end position="24"/>
    </location>
</feature>
<dbReference type="OrthoDB" id="2449341at2759"/>
<sequence>MVERLKRELKEERRTSRDLRHQLERPQANPQSTVSIRTNEHKRKKGAKLTKEEKRAVLHCLNVCREERASATLVSTADPYRRTSAYIGVGQRTIRDVEFGRNQEDRR</sequence>
<dbReference type="AlphaFoldDB" id="A0A9P6PK19"/>